<organism evidence="1 2">
    <name type="scientific">Halomarinibacterium sedimenti</name>
    <dbReference type="NCBI Taxonomy" id="2857106"/>
    <lineage>
        <taxon>Bacteria</taxon>
        <taxon>Pseudomonadati</taxon>
        <taxon>Bacteroidota</taxon>
        <taxon>Flavobacteriia</taxon>
        <taxon>Flavobacteriales</taxon>
        <taxon>Flavobacteriaceae</taxon>
        <taxon>Halomarinibacterium</taxon>
    </lineage>
</organism>
<proteinExistence type="predicted"/>
<keyword evidence="2" id="KW-1185">Reference proteome</keyword>
<accession>A0A9X1FP32</accession>
<sequence length="254" mass="29723">MSVQVTLYGLSFLILSSESRKALLIERTFESARTPEELLEELKKAFTEEERLSQTFSKVSVIFGSHFYTLVPSSLFDESKASEYLKFNTKILTNDFVSHDLVESHDIQVVYVPFVNINNYLFEKFGNFQYFHSATVLLKHFLDREKYTIKSKVFLNVEKDWFDCLAISQGKVELCNSYPFKSPEDFLYFTLFAFEQLHLNPDQVDVVLSGNIDNPSPLYELLYRYVRNISFIEETAYTVENEENHKNFVLKVHS</sequence>
<gene>
    <name evidence="1" type="ORF">KXJ69_07370</name>
</gene>
<dbReference type="AlphaFoldDB" id="A0A9X1FP32"/>
<dbReference type="RefSeq" id="WP_219052363.1">
    <property type="nucleotide sequence ID" value="NZ_JAHWDP010000003.1"/>
</dbReference>
<reference evidence="1" key="1">
    <citation type="submission" date="2021-07" db="EMBL/GenBank/DDBJ databases">
        <title>Aureisphaera sp. CAU 1614 isolated from sea sediment.</title>
        <authorList>
            <person name="Kim W."/>
        </authorList>
    </citation>
    <scope>NUCLEOTIDE SEQUENCE</scope>
    <source>
        <strain evidence="1">CAU 1614</strain>
    </source>
</reference>
<evidence type="ECO:0000313" key="1">
    <source>
        <dbReference type="EMBL" id="MBW2937920.1"/>
    </source>
</evidence>
<protein>
    <submittedName>
        <fullName evidence="1">DUF3822 family protein</fullName>
    </submittedName>
</protein>
<dbReference type="Pfam" id="PF12864">
    <property type="entry name" value="DUF3822"/>
    <property type="match status" value="1"/>
</dbReference>
<dbReference type="EMBL" id="JAHWDP010000003">
    <property type="protein sequence ID" value="MBW2937920.1"/>
    <property type="molecule type" value="Genomic_DNA"/>
</dbReference>
<comment type="caution">
    <text evidence="1">The sequence shown here is derived from an EMBL/GenBank/DDBJ whole genome shotgun (WGS) entry which is preliminary data.</text>
</comment>
<name>A0A9X1FP32_9FLAO</name>
<dbReference type="Proteomes" id="UP001138686">
    <property type="component" value="Unassembled WGS sequence"/>
</dbReference>
<dbReference type="CDD" id="cd24013">
    <property type="entry name" value="ASKHA_ATPase_BT3980-like"/>
    <property type="match status" value="1"/>
</dbReference>
<dbReference type="InterPro" id="IPR024213">
    <property type="entry name" value="DUF3822"/>
</dbReference>
<evidence type="ECO:0000313" key="2">
    <source>
        <dbReference type="Proteomes" id="UP001138686"/>
    </source>
</evidence>